<keyword evidence="2" id="KW-1185">Reference proteome</keyword>
<organism evidence="1 2">
    <name type="scientific">Labrys okinawensis</name>
    <dbReference type="NCBI Taxonomy" id="346911"/>
    <lineage>
        <taxon>Bacteria</taxon>
        <taxon>Pseudomonadati</taxon>
        <taxon>Pseudomonadota</taxon>
        <taxon>Alphaproteobacteria</taxon>
        <taxon>Hyphomicrobiales</taxon>
        <taxon>Xanthobacteraceae</taxon>
        <taxon>Labrys</taxon>
    </lineage>
</organism>
<protein>
    <submittedName>
        <fullName evidence="1">Phosphoglycerate mutase</fullName>
    </submittedName>
</protein>
<dbReference type="Gene3D" id="3.40.50.1240">
    <property type="entry name" value="Phosphoglycerate mutase-like"/>
    <property type="match status" value="1"/>
</dbReference>
<comment type="caution">
    <text evidence="1">The sequence shown here is derived from an EMBL/GenBank/DDBJ whole genome shotgun (WGS) entry which is preliminary data.</text>
</comment>
<sequence length="169" mass="18447">MKRLMLLRHAKSDYPAGVSDHERPLAPRGQRDAPRMGREIARRGLLPDHVVVSTARRTRETLALIEGSLGPHTLHFERAIYEAPPETILRVIRAVTPDVQTLLVVGHNPGLEQIAAFLTRGAGTAADPLSGKFPTAALAVLDFELDDWAGIAGHQATLALFLSPKMLDR</sequence>
<name>A0A2S9QBE4_9HYPH</name>
<evidence type="ECO:0000313" key="2">
    <source>
        <dbReference type="Proteomes" id="UP000237682"/>
    </source>
</evidence>
<dbReference type="PANTHER" id="PTHR47623:SF1">
    <property type="entry name" value="OS09G0287300 PROTEIN"/>
    <property type="match status" value="1"/>
</dbReference>
<reference evidence="1 2" key="1">
    <citation type="submission" date="2018-02" db="EMBL/GenBank/DDBJ databases">
        <title>Whole genome sequencing of endophytic bacterium.</title>
        <authorList>
            <person name="Eedara R."/>
            <person name="Podile A.R."/>
        </authorList>
    </citation>
    <scope>NUCLEOTIDE SEQUENCE [LARGE SCALE GENOMIC DNA]</scope>
    <source>
        <strain evidence="1 2">RP1T</strain>
    </source>
</reference>
<dbReference type="InterPro" id="IPR029033">
    <property type="entry name" value="His_PPase_superfam"/>
</dbReference>
<evidence type="ECO:0000313" key="1">
    <source>
        <dbReference type="EMBL" id="PRH86645.1"/>
    </source>
</evidence>
<dbReference type="SMART" id="SM00855">
    <property type="entry name" value="PGAM"/>
    <property type="match status" value="1"/>
</dbReference>
<accession>A0A2S9QBE4</accession>
<gene>
    <name evidence="1" type="ORF">C5L14_15095</name>
</gene>
<dbReference type="Pfam" id="PF00300">
    <property type="entry name" value="His_Phos_1"/>
    <property type="match status" value="1"/>
</dbReference>
<dbReference type="EMBL" id="PUEJ01000005">
    <property type="protein sequence ID" value="PRH86645.1"/>
    <property type="molecule type" value="Genomic_DNA"/>
</dbReference>
<dbReference type="Proteomes" id="UP000237682">
    <property type="component" value="Unassembled WGS sequence"/>
</dbReference>
<proteinExistence type="predicted"/>
<dbReference type="CDD" id="cd07067">
    <property type="entry name" value="HP_PGM_like"/>
    <property type="match status" value="1"/>
</dbReference>
<dbReference type="PANTHER" id="PTHR47623">
    <property type="entry name" value="OS09G0287300 PROTEIN"/>
    <property type="match status" value="1"/>
</dbReference>
<dbReference type="AlphaFoldDB" id="A0A2S9QBE4"/>
<dbReference type="InterPro" id="IPR013078">
    <property type="entry name" value="His_Pase_superF_clade-1"/>
</dbReference>
<dbReference type="OrthoDB" id="9810154at2"/>
<dbReference type="SUPFAM" id="SSF53254">
    <property type="entry name" value="Phosphoglycerate mutase-like"/>
    <property type="match status" value="1"/>
</dbReference>
<dbReference type="RefSeq" id="WP_105862876.1">
    <property type="nucleotide sequence ID" value="NZ_PUEJ01000005.1"/>
</dbReference>